<dbReference type="AlphaFoldDB" id="A0A1A7W0K6"/>
<protein>
    <recommendedName>
        <fullName evidence="8">Pv-fam-d protein</fullName>
    </recommendedName>
</protein>
<evidence type="ECO:0000313" key="4">
    <source>
        <dbReference type="EMBL" id="SBO24662.1"/>
    </source>
</evidence>
<keyword evidence="2" id="KW-1133">Transmembrane helix</keyword>
<feature type="transmembrane region" description="Helical" evidence="2">
    <location>
        <begin position="604"/>
        <end position="623"/>
    </location>
</feature>
<organism evidence="5 7">
    <name type="scientific">Plasmodium knowlesi (strain H)</name>
    <dbReference type="NCBI Taxonomy" id="5851"/>
    <lineage>
        <taxon>Eukaryota</taxon>
        <taxon>Sar</taxon>
        <taxon>Alveolata</taxon>
        <taxon>Apicomplexa</taxon>
        <taxon>Aconoidasida</taxon>
        <taxon>Haemosporida</taxon>
        <taxon>Plasmodiidae</taxon>
        <taxon>Plasmodium</taxon>
        <taxon>Plasmodium (Plasmodium)</taxon>
    </lineage>
</organism>
<dbReference type="OrthoDB" id="387706at2759"/>
<feature type="compositionally biased region" description="Polar residues" evidence="1">
    <location>
        <begin position="355"/>
        <end position="367"/>
    </location>
</feature>
<feature type="region of interest" description="Disordered" evidence="1">
    <location>
        <begin position="466"/>
        <end position="528"/>
    </location>
</feature>
<dbReference type="Proteomes" id="UP000182142">
    <property type="component" value="Unassembled WGS sequence"/>
</dbReference>
<evidence type="ECO:0000256" key="2">
    <source>
        <dbReference type="SAM" id="Phobius"/>
    </source>
</evidence>
<sequence length="659" mass="76922">MHTLSYSFIRWFSLSLLLWNNCEYVIQYNFEEAWNDGVRWKNASNVRCIRILKEEGNKSVDMDDNFSSLEEIMFGIISGDEGNVEEGTKIFLDKEPLMGKVKNGVTKGKFQGGISSLAGSGQHKPNKVFLAKGGRYAFDKCNKRLSNNDSDDYDDDDDYDEKYENRKYEDRKYENGKYENRKYKNGKYENGKYENGKYGNGKYENEKYENGKYENGKYENEKYKNGKYENGKYENGKYKNGKYENRKYENKKYEEKEEYDYKYGDGRKHRPNDRDNCKYSYDPFDRDDCDNPANRTDGDVRNHSHGGLYLKGTNYIEFRDDRRDRRNKKYRNTYDAYYKYDSDEDDHDNYDSSYRKPSNNKQYTFDNKGNKLPRKYPAQNHCPKPWNDKYGNVNKAGKKHVPMNLDDRAKKLPSLLKNNFSNSGGYSSRRYYWDDNYDDNNDDNGDHERYVESKYYDPHNKKSWNSQFCLQPGQPQLGPQSGRPGQPQFGLQAGQPQFGLQAGQPQFGPPGKPSLMEPNKGSTSQQKPKGKLARFFNGITHFVKRSDAMYEAELLKVMKLFSSTKNNNEAKLGTNKRTVNKITVISPILTVATIFILFAIHSEIVGMIVSAVLFVLSSIYVYYKYRKCKFMLKVYSKNNDLQNAFEPGPPPQITYQPNV</sequence>
<feature type="compositionally biased region" description="Low complexity" evidence="1">
    <location>
        <begin position="471"/>
        <end position="490"/>
    </location>
</feature>
<feature type="region of interest" description="Disordered" evidence="1">
    <location>
        <begin position="147"/>
        <end position="167"/>
    </location>
</feature>
<keyword evidence="3" id="KW-0732">Signal</keyword>
<keyword evidence="2" id="KW-0812">Transmembrane</keyword>
<evidence type="ECO:0000256" key="1">
    <source>
        <dbReference type="SAM" id="MobiDB-lite"/>
    </source>
</evidence>
<evidence type="ECO:0000256" key="3">
    <source>
        <dbReference type="SAM" id="SignalP"/>
    </source>
</evidence>
<feature type="region of interest" description="Disordered" evidence="1">
    <location>
        <begin position="186"/>
        <end position="208"/>
    </location>
</feature>
<proteinExistence type="predicted"/>
<reference evidence="5" key="2">
    <citation type="submission" date="2016-05" db="EMBL/GenBank/DDBJ databases">
        <authorList>
            <person name="Lavstsen T."/>
            <person name="Jespersen J.S."/>
        </authorList>
    </citation>
    <scope>NUCLEOTIDE SEQUENCE [LARGE SCALE GENOMIC DNA]</scope>
</reference>
<feature type="region of interest" description="Disordered" evidence="1">
    <location>
        <begin position="286"/>
        <end position="307"/>
    </location>
</feature>
<evidence type="ECO:0000313" key="5">
    <source>
        <dbReference type="EMBL" id="SBO27948.1"/>
    </source>
</evidence>
<name>A0A1A7W0K6_PLAKH</name>
<feature type="region of interest" description="Disordered" evidence="1">
    <location>
        <begin position="340"/>
        <end position="387"/>
    </location>
</feature>
<feature type="compositionally biased region" description="Acidic residues" evidence="1">
    <location>
        <begin position="149"/>
        <end position="161"/>
    </location>
</feature>
<gene>
    <name evidence="4" type="ORF">PKNA1_C2_1100500</name>
    <name evidence="5" type="ORF">PKNA1_H1_1100500</name>
</gene>
<feature type="chain" id="PRO_5036015696" description="Pv-fam-d protein" evidence="3">
    <location>
        <begin position="28"/>
        <end position="659"/>
    </location>
</feature>
<dbReference type="Proteomes" id="UP000182128">
    <property type="component" value="Unassembled WGS sequence"/>
</dbReference>
<dbReference type="EMBL" id="CWHQ02000012">
    <property type="protein sequence ID" value="SBO24662.1"/>
    <property type="molecule type" value="Genomic_DNA"/>
</dbReference>
<feature type="compositionally biased region" description="Basic and acidic residues" evidence="1">
    <location>
        <begin position="186"/>
        <end position="195"/>
    </location>
</feature>
<evidence type="ECO:0000313" key="6">
    <source>
        <dbReference type="Proteomes" id="UP000182128"/>
    </source>
</evidence>
<evidence type="ECO:0000313" key="7">
    <source>
        <dbReference type="Proteomes" id="UP000182142"/>
    </source>
</evidence>
<keyword evidence="2" id="KW-0472">Membrane</keyword>
<dbReference type="VEuPathDB" id="PlasmoDB:PKNH_1100500"/>
<dbReference type="EMBL" id="CWHR02000014">
    <property type="protein sequence ID" value="SBO27948.1"/>
    <property type="molecule type" value="Genomic_DNA"/>
</dbReference>
<feature type="signal peptide" evidence="3">
    <location>
        <begin position="1"/>
        <end position="27"/>
    </location>
</feature>
<evidence type="ECO:0008006" key="8">
    <source>
        <dbReference type="Google" id="ProtNLM"/>
    </source>
</evidence>
<accession>A0A1A7W0K6</accession>
<reference evidence="6 7" key="1">
    <citation type="submission" date="2016-05" db="EMBL/GenBank/DDBJ databases">
        <authorList>
            <person name="Sharaf H."/>
        </authorList>
    </citation>
    <scope>NUCLEOTIDE SEQUENCE [LARGE SCALE GENOMIC DNA]</scope>
    <source>
        <strain evidence="6 7">H</strain>
    </source>
</reference>
<feature type="transmembrane region" description="Helical" evidence="2">
    <location>
        <begin position="579"/>
        <end position="598"/>
    </location>
</feature>